<proteinExistence type="predicted"/>
<accession>A0ACC2NZT1</accession>
<keyword evidence="2" id="KW-1185">Reference proteome</keyword>
<evidence type="ECO:0000313" key="2">
    <source>
        <dbReference type="Proteomes" id="UP001239111"/>
    </source>
</evidence>
<name>A0ACC2NZT1_9HYME</name>
<reference evidence="1" key="1">
    <citation type="submission" date="2023-04" db="EMBL/GenBank/DDBJ databases">
        <title>A chromosome-level genome assembly of the parasitoid wasp Eretmocerus hayati.</title>
        <authorList>
            <person name="Zhong Y."/>
            <person name="Liu S."/>
            <person name="Liu Y."/>
        </authorList>
    </citation>
    <scope>NUCLEOTIDE SEQUENCE</scope>
    <source>
        <strain evidence="1">ZJU_SS_LIU_2023</strain>
    </source>
</reference>
<comment type="caution">
    <text evidence="1">The sequence shown here is derived from an EMBL/GenBank/DDBJ whole genome shotgun (WGS) entry which is preliminary data.</text>
</comment>
<gene>
    <name evidence="1" type="ORF">QAD02_011892</name>
</gene>
<organism evidence="1 2">
    <name type="scientific">Eretmocerus hayati</name>
    <dbReference type="NCBI Taxonomy" id="131215"/>
    <lineage>
        <taxon>Eukaryota</taxon>
        <taxon>Metazoa</taxon>
        <taxon>Ecdysozoa</taxon>
        <taxon>Arthropoda</taxon>
        <taxon>Hexapoda</taxon>
        <taxon>Insecta</taxon>
        <taxon>Pterygota</taxon>
        <taxon>Neoptera</taxon>
        <taxon>Endopterygota</taxon>
        <taxon>Hymenoptera</taxon>
        <taxon>Apocrita</taxon>
        <taxon>Proctotrupomorpha</taxon>
        <taxon>Chalcidoidea</taxon>
        <taxon>Aphelinidae</taxon>
        <taxon>Aphelininae</taxon>
        <taxon>Eretmocerus</taxon>
    </lineage>
</organism>
<protein>
    <submittedName>
        <fullName evidence="1">Uncharacterized protein</fullName>
    </submittedName>
</protein>
<dbReference type="EMBL" id="CM056742">
    <property type="protein sequence ID" value="KAJ8676106.1"/>
    <property type="molecule type" value="Genomic_DNA"/>
</dbReference>
<evidence type="ECO:0000313" key="1">
    <source>
        <dbReference type="EMBL" id="KAJ8676106.1"/>
    </source>
</evidence>
<dbReference type="Proteomes" id="UP001239111">
    <property type="component" value="Chromosome 2"/>
</dbReference>
<sequence>MLRAAFLLITIGIAGVCSYDSSAYKDPHYVDGRTTIVHLFEWKFKDIALECERFLGPSGFGGVQVSPINENLVMPNRPWYERYQPLSYKLITRSGNEADFRNMVKRCNKVGVRIYVDAVINHMTGNQDPAYGTGGSKAYPKDLRYPAVPYTPNDFHNACQIGNYQNAAEVRDCELSGLHDLDQSRSNVRTKIVEFLNKAISLGVAGFRVDAAKHMWPADLEIIYGRLKNLRSDVFGSGKRPYIYQEVIDLGFGEGSRKSEYTGLGAVIEFVFGSTLGRCFRGLQKLDSLHTWGFRENGLLPSDDSLVMIDNHDNQRGHGAGGADILTYKEPRLYKMAIAFMLAHPYARATRIMSSFDFSDPSQGPPANQDGQIISPEAIKYNVSSGSDANACGNGWVCEHRWSPIYNMIGFRNIVGNASFDNWWSNGDNQIAFSRGNRGFIAFNGQYGVDLKENLQTGLLAGAYCDLISGRLIAGKCTGKIVRVKDDGTAYIEILKDEQDGVLAIHAQVIITV</sequence>